<dbReference type="Gene3D" id="3.50.50.60">
    <property type="entry name" value="FAD/NAD(P)-binding domain"/>
    <property type="match status" value="1"/>
</dbReference>
<dbReference type="EMBL" id="JAFNEN010001173">
    <property type="protein sequence ID" value="KAG8174633.1"/>
    <property type="molecule type" value="Genomic_DNA"/>
</dbReference>
<protein>
    <submittedName>
        <fullName evidence="2">Uncharacterized protein</fullName>
    </submittedName>
</protein>
<keyword evidence="3" id="KW-1185">Reference proteome</keyword>
<accession>A0AAV6TSQ5</accession>
<proteinExistence type="inferred from homology"/>
<dbReference type="Gene3D" id="3.30.560.10">
    <property type="entry name" value="Glucose Oxidase, domain 3"/>
    <property type="match status" value="1"/>
</dbReference>
<organism evidence="2 3">
    <name type="scientific">Oedothorax gibbosus</name>
    <dbReference type="NCBI Taxonomy" id="931172"/>
    <lineage>
        <taxon>Eukaryota</taxon>
        <taxon>Metazoa</taxon>
        <taxon>Ecdysozoa</taxon>
        <taxon>Arthropoda</taxon>
        <taxon>Chelicerata</taxon>
        <taxon>Arachnida</taxon>
        <taxon>Araneae</taxon>
        <taxon>Araneomorphae</taxon>
        <taxon>Entelegynae</taxon>
        <taxon>Araneoidea</taxon>
        <taxon>Linyphiidae</taxon>
        <taxon>Erigoninae</taxon>
        <taxon>Oedothorax</taxon>
    </lineage>
</organism>
<evidence type="ECO:0000313" key="3">
    <source>
        <dbReference type="Proteomes" id="UP000827092"/>
    </source>
</evidence>
<evidence type="ECO:0000313" key="2">
    <source>
        <dbReference type="EMBL" id="KAG8174633.1"/>
    </source>
</evidence>
<dbReference type="AlphaFoldDB" id="A0AAV6TSQ5"/>
<dbReference type="SUPFAM" id="SSF51905">
    <property type="entry name" value="FAD/NAD(P)-binding domain"/>
    <property type="match status" value="1"/>
</dbReference>
<name>A0AAV6TSQ5_9ARAC</name>
<comment type="similarity">
    <text evidence="1">Belongs to the GMC oxidoreductase family.</text>
</comment>
<dbReference type="Proteomes" id="UP000827092">
    <property type="component" value="Unassembled WGS sequence"/>
</dbReference>
<reference evidence="2 3" key="1">
    <citation type="journal article" date="2022" name="Nat. Ecol. Evol.">
        <title>A masculinizing supergene underlies an exaggerated male reproductive morph in a spider.</title>
        <authorList>
            <person name="Hendrickx F."/>
            <person name="De Corte Z."/>
            <person name="Sonet G."/>
            <person name="Van Belleghem S.M."/>
            <person name="Kostlbacher S."/>
            <person name="Vangestel C."/>
        </authorList>
    </citation>
    <scope>NUCLEOTIDE SEQUENCE [LARGE SCALE GENOMIC DNA]</scope>
    <source>
        <strain evidence="2">W744_W776</strain>
    </source>
</reference>
<sequence length="97" mass="11243">MITLSIHACGCYVSRLEDGKTRLLIFLRLPLVENTEMDWRYKTVSQKRGALGFENKNLPWPRGKGLGGSRQLNFFMYVPGNRRDYDTCEREGVEVWG</sequence>
<dbReference type="PANTHER" id="PTHR11552">
    <property type="entry name" value="GLUCOSE-METHANOL-CHOLINE GMC OXIDOREDUCTASE"/>
    <property type="match status" value="1"/>
</dbReference>
<comment type="caution">
    <text evidence="2">The sequence shown here is derived from an EMBL/GenBank/DDBJ whole genome shotgun (WGS) entry which is preliminary data.</text>
</comment>
<dbReference type="GO" id="GO:0050660">
    <property type="term" value="F:flavin adenine dinucleotide binding"/>
    <property type="evidence" value="ECO:0007669"/>
    <property type="project" value="InterPro"/>
</dbReference>
<gene>
    <name evidence="2" type="ORF">JTE90_007381</name>
</gene>
<evidence type="ECO:0000256" key="1">
    <source>
        <dbReference type="ARBA" id="ARBA00010790"/>
    </source>
</evidence>
<dbReference type="GO" id="GO:0016491">
    <property type="term" value="F:oxidoreductase activity"/>
    <property type="evidence" value="ECO:0007669"/>
    <property type="project" value="TreeGrafter"/>
</dbReference>
<dbReference type="PANTHER" id="PTHR11552:SF147">
    <property type="entry name" value="CHOLINE DEHYDROGENASE, MITOCHONDRIAL"/>
    <property type="match status" value="1"/>
</dbReference>
<dbReference type="InterPro" id="IPR036188">
    <property type="entry name" value="FAD/NAD-bd_sf"/>
</dbReference>
<dbReference type="InterPro" id="IPR012132">
    <property type="entry name" value="GMC_OxRdtase"/>
</dbReference>